<name>H6N075_GORPV</name>
<dbReference type="InterPro" id="IPR016160">
    <property type="entry name" value="Ald_DH_CS_CYS"/>
</dbReference>
<sequence>MQIGHHPMNATSTRQAAPATSLLDSCVWSSKIFVGAWIRGSAPDHVVTEPATGAELGAIGMATPDDVADAAKRARAAQREWAEKPYTDRAAVLRRAGQLFEHHTDEIHEWLIRESGSVRAKAGIETHAAAEECYNAAALAAHPFGAVLRSEQQRLSLSRRVPVGTVGVIAPFNFPVILSIRAVAPALALGNAVVLKPDPRTAVSGGVLLARIFEEAGLPAGLLSVLPGDAAAGEAIVVHPSVRVIAFTGSTQAGRAVGELAGRHLKRAHLELGGNNALIVLDDVDVETAVSAGAFGSFLHQGQICMASGRHIVHESIVDDYTALLAQHAQRLPVGDPFVDDVALGPIIDVGQRDRIHRLVTASVSAGAQLAAGGSYDELFYRPTVLAGSAQDTPAFRDEVFGPVAPVISFSDIEEATQIATNSDYGLSLGVLTADPMRGIELASRIPAGLVHVNDQTVGDEAVVPFGGLGASGNGGRVGGIDANLDAFTETQWLTARSDMPRYPY</sequence>
<keyword evidence="2 5" id="KW-0560">Oxidoreductase</keyword>
<keyword evidence="8" id="KW-1185">Reference proteome</keyword>
<feature type="active site" evidence="4">
    <location>
        <position position="271"/>
    </location>
</feature>
<dbReference type="Proteomes" id="UP000009154">
    <property type="component" value="Chromosome"/>
</dbReference>
<dbReference type="GO" id="GO:0016620">
    <property type="term" value="F:oxidoreductase activity, acting on the aldehyde or oxo group of donors, NAD or NADP as acceptor"/>
    <property type="evidence" value="ECO:0007669"/>
    <property type="project" value="InterPro"/>
</dbReference>
<reference evidence="7 8" key="1">
    <citation type="journal article" date="2012" name="Appl. Environ. Microbiol.">
        <title>Involvement of two latex-clearing proteins during rubber degradation and insights into the subsequent degradation pathway revealed by the genome sequence of Gordonia polyisoprenivorans strain VH2.</title>
        <authorList>
            <person name="Hiessl S."/>
            <person name="Schuldes J."/>
            <person name="Thurmer A."/>
            <person name="Halbsguth T."/>
            <person name="Broker D."/>
            <person name="Angelov A."/>
            <person name="Liebl W."/>
            <person name="Daniel R."/>
            <person name="Steinbuchel A."/>
        </authorList>
    </citation>
    <scope>NUCLEOTIDE SEQUENCE [LARGE SCALE GENOMIC DNA]</scope>
    <source>
        <strain evidence="8">DSM 44266 / VH2</strain>
    </source>
</reference>
<evidence type="ECO:0000313" key="7">
    <source>
        <dbReference type="EMBL" id="AFA75732.1"/>
    </source>
</evidence>
<feature type="domain" description="Aldehyde dehydrogenase" evidence="6">
    <location>
        <begin position="37"/>
        <end position="493"/>
    </location>
</feature>
<evidence type="ECO:0000256" key="1">
    <source>
        <dbReference type="ARBA" id="ARBA00009986"/>
    </source>
</evidence>
<evidence type="ECO:0000256" key="4">
    <source>
        <dbReference type="PROSITE-ProRule" id="PRU10007"/>
    </source>
</evidence>
<dbReference type="EMBL" id="CP003119">
    <property type="protein sequence ID" value="AFA75732.1"/>
    <property type="molecule type" value="Genomic_DNA"/>
</dbReference>
<dbReference type="STRING" id="1112204.GPOL_c47330"/>
<dbReference type="KEGG" id="gpo:GPOL_c47330"/>
<evidence type="ECO:0000256" key="3">
    <source>
        <dbReference type="ARBA" id="ARBA00023027"/>
    </source>
</evidence>
<dbReference type="GeneID" id="90161727"/>
<comment type="similarity">
    <text evidence="1 5">Belongs to the aldehyde dehydrogenase family.</text>
</comment>
<dbReference type="InterPro" id="IPR016163">
    <property type="entry name" value="Ald_DH_C"/>
</dbReference>
<organism evidence="7 8">
    <name type="scientific">Gordonia polyisoprenivorans (strain DSM 44266 / VH2)</name>
    <dbReference type="NCBI Taxonomy" id="1112204"/>
    <lineage>
        <taxon>Bacteria</taxon>
        <taxon>Bacillati</taxon>
        <taxon>Actinomycetota</taxon>
        <taxon>Actinomycetes</taxon>
        <taxon>Mycobacteriales</taxon>
        <taxon>Gordoniaceae</taxon>
        <taxon>Gordonia</taxon>
    </lineage>
</organism>
<dbReference type="InterPro" id="IPR029510">
    <property type="entry name" value="Ald_DH_CS_GLU"/>
</dbReference>
<dbReference type="PROSITE" id="PS00687">
    <property type="entry name" value="ALDEHYDE_DEHYDR_GLU"/>
    <property type="match status" value="1"/>
</dbReference>
<dbReference type="HOGENOM" id="CLU_005391_1_0_11"/>
<evidence type="ECO:0000259" key="6">
    <source>
        <dbReference type="Pfam" id="PF00171"/>
    </source>
</evidence>
<gene>
    <name evidence="7" type="ordered locus">GPOL_c47330</name>
</gene>
<dbReference type="InterPro" id="IPR016162">
    <property type="entry name" value="Ald_DH_N"/>
</dbReference>
<evidence type="ECO:0000256" key="5">
    <source>
        <dbReference type="RuleBase" id="RU003345"/>
    </source>
</evidence>
<evidence type="ECO:0000313" key="8">
    <source>
        <dbReference type="Proteomes" id="UP000009154"/>
    </source>
</evidence>
<dbReference type="PANTHER" id="PTHR42986:SF1">
    <property type="entry name" value="BENZALDEHYDE DEHYDROGENASE YFMT"/>
    <property type="match status" value="1"/>
</dbReference>
<dbReference type="SUPFAM" id="SSF53720">
    <property type="entry name" value="ALDH-like"/>
    <property type="match status" value="1"/>
</dbReference>
<evidence type="ECO:0000256" key="2">
    <source>
        <dbReference type="ARBA" id="ARBA00023002"/>
    </source>
</evidence>
<keyword evidence="3" id="KW-0520">NAD</keyword>
<dbReference type="eggNOG" id="COG1012">
    <property type="taxonomic scope" value="Bacteria"/>
</dbReference>
<dbReference type="CDD" id="cd07152">
    <property type="entry name" value="ALDH_BenzADH"/>
    <property type="match status" value="1"/>
</dbReference>
<dbReference type="RefSeq" id="WP_014361869.1">
    <property type="nucleotide sequence ID" value="NC_016906.1"/>
</dbReference>
<dbReference type="Gene3D" id="3.40.309.10">
    <property type="entry name" value="Aldehyde Dehydrogenase, Chain A, domain 2"/>
    <property type="match status" value="1"/>
</dbReference>
<dbReference type="AlphaFoldDB" id="H6N075"/>
<accession>H6N075</accession>
<dbReference type="PANTHER" id="PTHR42986">
    <property type="entry name" value="BENZALDEHYDE DEHYDROGENASE YFMT"/>
    <property type="match status" value="1"/>
</dbReference>
<dbReference type="PROSITE" id="PS00070">
    <property type="entry name" value="ALDEHYDE_DEHYDR_CYS"/>
    <property type="match status" value="1"/>
</dbReference>
<dbReference type="InterPro" id="IPR016161">
    <property type="entry name" value="Ald_DH/histidinol_DH"/>
</dbReference>
<proteinExistence type="inferred from homology"/>
<dbReference type="Pfam" id="PF00171">
    <property type="entry name" value="Aldedh"/>
    <property type="match status" value="1"/>
</dbReference>
<protein>
    <submittedName>
        <fullName evidence="7">Putative aldehyde dehydrogenase</fullName>
    </submittedName>
</protein>
<dbReference type="InterPro" id="IPR015590">
    <property type="entry name" value="Aldehyde_DH_dom"/>
</dbReference>
<dbReference type="Gene3D" id="3.40.605.10">
    <property type="entry name" value="Aldehyde Dehydrogenase, Chain A, domain 1"/>
    <property type="match status" value="1"/>
</dbReference>